<comment type="caution">
    <text evidence="1">The sequence shown here is derived from an EMBL/GenBank/DDBJ whole genome shotgun (WGS) entry which is preliminary data.</text>
</comment>
<gene>
    <name evidence="1" type="ORF">PM001_LOCUS8080</name>
</gene>
<accession>A0AAV1TKQ4</accession>
<reference evidence="1" key="1">
    <citation type="submission" date="2024-01" db="EMBL/GenBank/DDBJ databases">
        <authorList>
            <person name="Webb A."/>
        </authorList>
    </citation>
    <scope>NUCLEOTIDE SEQUENCE</scope>
    <source>
        <strain evidence="1">Pm1</strain>
    </source>
</reference>
<evidence type="ECO:0000313" key="2">
    <source>
        <dbReference type="Proteomes" id="UP001162060"/>
    </source>
</evidence>
<dbReference type="EMBL" id="CAKLBY020000066">
    <property type="protein sequence ID" value="CAK7922909.1"/>
    <property type="molecule type" value="Genomic_DNA"/>
</dbReference>
<protein>
    <submittedName>
        <fullName evidence="1">Uncharacterized protein</fullName>
    </submittedName>
</protein>
<dbReference type="Proteomes" id="UP001162060">
    <property type="component" value="Unassembled WGS sequence"/>
</dbReference>
<sequence length="1583" mass="177900">MAHDSARDLLRASVTDGDAVRRYLESIENHELNELLDGLSSCTHKAKQQQENRHLPHSKCSVLVHDDWLPLIRLLVQCETTRLRTASRVLYALRRGRPSELESMQLLTEVSLGYSSALDELQEVQKMTETTRRIVQRQKLRDEVHAVLDTVFCFLEEEVVVSTEGGMVAGRGDKSGGRVCNSNGSNRSGDKVKLLPQLLGLVSFFLGLCGELRRKGEQGTSETLVRLLELPWNCWTVPTLLDVLADDPSLMSRESWQQLQETVERLVTTSQKMTSETMKPMIRECVMVASVTGEHKWIAIARYVLQQLPVQLRQETEFNLQMSLRQSPCIVSLICESIRSSRISGVVPENTDSLSNGLQCGAAGVQSGWRDLLLLLHSLQASKPILHHRMSSSRVATEASVFTEIEHLAWLIVHSDFTVFTGSASPKEIQSQGASRTLEKHVLDQVGLVLNFGGKQIHAREWKALLLMDIVFYWIEQSVTTCAGDITAASKSTLALILLQAIFETAAETRSEVLSCLFERSRKPALRKIAGETLSQLFISQSTKLFPHLNAIQDWLSMQFQRSFDSARDFFFIASNLATVYKDLYSFLMVFLRKLLSTSNRLHQQFVVDMWCTWLDRQLPFNEQQEEEIVSALINSVTATRDIQAWSFGRLEQLFTFHDSTVEGDVILLRKSSWEKFYRFLSQEVGKFIVPTTLGVVEYGIDDAEGCTDERNDEDSGLLRFRFTALDVFYQQNASLDGAASTGLIFQKLLSCLIKFENSVTQSKVSSEGLPIEGLIENVSDIKRWFVDLVSSWKYFFHWICQDSEVLLNQPARGDAREKTGWWKLVARVYIGCAICNVAIELLMWRLPAGNSSKRDRVDHELAAFDTDDGGISVWSLMEVEFSLQRMIQKLVSRYVNGAGTSLSTEYVKSTLHGLHRVLQPAMIRTLTVVGTALQETLTSKSAKHERPNGMSFDAVLFALDSCSRSTLGDDDTCGALCHWDTRADDLEEASSILELLLRVYINTRNYIVPLPNDSGADGMRMRDEMEKKSACRLPLSVYADSISAKFPVFARHLVAPGKRAKAVVLLDPKSGEEILERVCTAIGRTLEVMTKSSSLHSVHDRLGQILLRVSWNGLSEPTEIQEIGERNNFACLSGYFLGDIKNYVQLDGFAKTSVSCASLSKRLLDNTAEMVDPAVNCVDLYELSSLAYDILCDNVVHNARLLRLLMNICLPTHLALHITTFAMLEGKIEAVIQTCRSNSAEDMDVSTSKDCHQRRLALEKTKKSSGAVAHRKRLRQQSDVRSLYNLSVDSDTDFNASYSSDSDLSDDTNVAADSRTGVIKYRQYTSSQTDRVPHLQSCATRRIAVVTVLAALEQSQSTLLQVLSAKHRDKEPFEHEELMGYIRIHEVVNTAISADIDFLCETRNVLLKVLHMMELGLRIGKAIGTMQRKGGDLEVKWHDSAICIYEFSVMSALRNRVWAGGIKDASEDLDIKTKVSSTLLKMDIFFLQVPGIVQTWLKEMSIPGPTKERLKSLVMMVKDQIAPTSLSEIRRGKAKARQRLLGVVPIVRKRKKRLRSRHPVIDAFLNEEDGADAFADLEDFIE</sequence>
<organism evidence="1 2">
    <name type="scientific">Peronospora matthiolae</name>
    <dbReference type="NCBI Taxonomy" id="2874970"/>
    <lineage>
        <taxon>Eukaryota</taxon>
        <taxon>Sar</taxon>
        <taxon>Stramenopiles</taxon>
        <taxon>Oomycota</taxon>
        <taxon>Peronosporomycetes</taxon>
        <taxon>Peronosporales</taxon>
        <taxon>Peronosporaceae</taxon>
        <taxon>Peronospora</taxon>
    </lineage>
</organism>
<name>A0AAV1TKQ4_9STRA</name>
<proteinExistence type="predicted"/>
<evidence type="ECO:0000313" key="1">
    <source>
        <dbReference type="EMBL" id="CAK7922909.1"/>
    </source>
</evidence>